<dbReference type="SUPFAM" id="SSF81901">
    <property type="entry name" value="HCP-like"/>
    <property type="match status" value="1"/>
</dbReference>
<dbReference type="SMART" id="SM00368">
    <property type="entry name" value="LRR_RI"/>
    <property type="match status" value="6"/>
</dbReference>
<dbReference type="InterPro" id="IPR011990">
    <property type="entry name" value="TPR-like_helical_dom_sf"/>
</dbReference>
<keyword evidence="3" id="KW-0206">Cytoskeleton</keyword>
<comment type="caution">
    <text evidence="4">The sequence shown here is derived from an EMBL/GenBank/DDBJ whole genome shotgun (WGS) entry which is preliminary data.</text>
</comment>
<proteinExistence type="predicted"/>
<dbReference type="Pfam" id="PF13516">
    <property type="entry name" value="LRR_6"/>
    <property type="match status" value="4"/>
</dbReference>
<protein>
    <recommendedName>
        <fullName evidence="6">RNI-like protein</fullName>
    </recommendedName>
</protein>
<dbReference type="AlphaFoldDB" id="A0AAD4D5E3"/>
<dbReference type="SUPFAM" id="SSF52047">
    <property type="entry name" value="RNI-like"/>
    <property type="match status" value="1"/>
</dbReference>
<name>A0AAD4D5E3_9FUNG</name>
<dbReference type="PANTHER" id="PTHR24107:SF2">
    <property type="entry name" value="NLR FAMILY CARD DOMAIN CONTAINING 3"/>
    <property type="match status" value="1"/>
</dbReference>
<evidence type="ECO:0000256" key="3">
    <source>
        <dbReference type="ARBA" id="ARBA00023212"/>
    </source>
</evidence>
<organism evidence="4 5">
    <name type="scientific">Linnemannia exigua</name>
    <dbReference type="NCBI Taxonomy" id="604196"/>
    <lineage>
        <taxon>Eukaryota</taxon>
        <taxon>Fungi</taxon>
        <taxon>Fungi incertae sedis</taxon>
        <taxon>Mucoromycota</taxon>
        <taxon>Mortierellomycotina</taxon>
        <taxon>Mortierellomycetes</taxon>
        <taxon>Mortierellales</taxon>
        <taxon>Mortierellaceae</taxon>
        <taxon>Linnemannia</taxon>
    </lineage>
</organism>
<keyword evidence="5" id="KW-1185">Reference proteome</keyword>
<dbReference type="GO" id="GO:0005856">
    <property type="term" value="C:cytoskeleton"/>
    <property type="evidence" value="ECO:0007669"/>
    <property type="project" value="UniProtKB-SubCell"/>
</dbReference>
<evidence type="ECO:0000313" key="4">
    <source>
        <dbReference type="EMBL" id="KAG0261637.1"/>
    </source>
</evidence>
<comment type="subcellular location">
    <subcellularLocation>
        <location evidence="1">Cytoplasm</location>
        <location evidence="1">Cytoskeleton</location>
    </subcellularLocation>
</comment>
<dbReference type="InterPro" id="IPR032675">
    <property type="entry name" value="LRR_dom_sf"/>
</dbReference>
<dbReference type="EMBL" id="JAAAIL010002019">
    <property type="protein sequence ID" value="KAG0261637.1"/>
    <property type="molecule type" value="Genomic_DNA"/>
</dbReference>
<evidence type="ECO:0000313" key="5">
    <source>
        <dbReference type="Proteomes" id="UP001194580"/>
    </source>
</evidence>
<evidence type="ECO:0008006" key="6">
    <source>
        <dbReference type="Google" id="ProtNLM"/>
    </source>
</evidence>
<dbReference type="InterPro" id="IPR052410">
    <property type="entry name" value="DRC5"/>
</dbReference>
<keyword evidence="2" id="KW-0963">Cytoplasm</keyword>
<accession>A0AAD4D5E3</accession>
<sequence length="621" mass="68217">MEWLKKAADQGHEIALTNVGMLYYQGHGVLQDHDKALEMQKQALGRLVVIQERIQAILTQTCDLHEYPIPRLFIILPKETNLTNLFQFRLYFLCECGEHAKVLNGDDTNIQLQHHIHIAKHEGYDLQRPTEFFQKYGRYMLTLLQMIKYGSTIAGYFTPSLSAVNVSGANGMLTNSQDIITPSAINRSIEYLQSLPSDQQDAAKVTNKDSFAGQGAVEGADLHHLEAFIKRKDQDQALGNLYRTITDEGHVKWICIKHYRLANKEQDQQAFVTAVGLTGGHYNPCLGRVTVSLRSRKQAAGFFKALAKARRVDELVVTFDWKGTMSGLEKFGQTLENAAISILRLDFQRFRTLLASKLESTNALKQALSHSIDLPSMKKIHIILPMDLFELSSLQPKRLSFPPKFSIELVPRQGGFNLGEEELQTLAETLKTNSPLITLDLNSNPIGSNGAVTPSEALKFKLTTLNLYGNSIGDNGAVALSEALKTNSTLTTLSLYGQWIGDNGSVALSEALKTNSTLTTLSFYGNSIGDKGAVALSEALGTNSTLTTLSLYGDSIGDRGAVALSEALKTNSTLTTLSLTGTWIGDKGAVALSEALKINLTLITLNLYSESIRKNEAMVLS</sequence>
<dbReference type="Gene3D" id="3.80.10.10">
    <property type="entry name" value="Ribonuclease Inhibitor"/>
    <property type="match status" value="2"/>
</dbReference>
<dbReference type="InterPro" id="IPR001611">
    <property type="entry name" value="Leu-rich_rpt"/>
</dbReference>
<dbReference type="Proteomes" id="UP001194580">
    <property type="component" value="Unassembled WGS sequence"/>
</dbReference>
<evidence type="ECO:0000256" key="1">
    <source>
        <dbReference type="ARBA" id="ARBA00004245"/>
    </source>
</evidence>
<evidence type="ECO:0000256" key="2">
    <source>
        <dbReference type="ARBA" id="ARBA00022490"/>
    </source>
</evidence>
<reference evidence="4" key="1">
    <citation type="journal article" date="2020" name="Fungal Divers.">
        <title>Resolving the Mortierellaceae phylogeny through synthesis of multi-gene phylogenetics and phylogenomics.</title>
        <authorList>
            <person name="Vandepol N."/>
            <person name="Liber J."/>
            <person name="Desiro A."/>
            <person name="Na H."/>
            <person name="Kennedy M."/>
            <person name="Barry K."/>
            <person name="Grigoriev I.V."/>
            <person name="Miller A.N."/>
            <person name="O'Donnell K."/>
            <person name="Stajich J.E."/>
            <person name="Bonito G."/>
        </authorList>
    </citation>
    <scope>NUCLEOTIDE SEQUENCE</scope>
    <source>
        <strain evidence="4">NRRL 28262</strain>
    </source>
</reference>
<dbReference type="Gene3D" id="1.25.40.10">
    <property type="entry name" value="Tetratricopeptide repeat domain"/>
    <property type="match status" value="1"/>
</dbReference>
<dbReference type="PANTHER" id="PTHR24107">
    <property type="entry name" value="YNEIN REGULATORY COMPLEX SUBUNIT 5"/>
    <property type="match status" value="1"/>
</dbReference>
<gene>
    <name evidence="4" type="ORF">BGZ95_004182</name>
</gene>
<feature type="non-terminal residue" evidence="4">
    <location>
        <position position="621"/>
    </location>
</feature>